<dbReference type="PANTHER" id="PTHR30572:SF4">
    <property type="entry name" value="ABC TRANSPORTER PERMEASE YTRF"/>
    <property type="match status" value="1"/>
</dbReference>
<evidence type="ECO:0000256" key="5">
    <source>
        <dbReference type="ARBA" id="ARBA00023136"/>
    </source>
</evidence>
<dbReference type="RefSeq" id="WP_067554331.1">
    <property type="nucleotide sequence ID" value="NZ_CANRYF010000026.1"/>
</dbReference>
<dbReference type="InterPro" id="IPR050250">
    <property type="entry name" value="Macrolide_Exporter_MacB"/>
</dbReference>
<proteinExistence type="inferred from homology"/>
<dbReference type="KEGG" id="fro:AALO17_02050"/>
<evidence type="ECO:0000256" key="7">
    <source>
        <dbReference type="SAM" id="Phobius"/>
    </source>
</evidence>
<feature type="transmembrane region" description="Helical" evidence="7">
    <location>
        <begin position="395"/>
        <end position="417"/>
    </location>
</feature>
<evidence type="ECO:0000313" key="11">
    <source>
        <dbReference type="Proteomes" id="UP000069771"/>
    </source>
</evidence>
<feature type="transmembrane region" description="Helical" evidence="7">
    <location>
        <begin position="356"/>
        <end position="380"/>
    </location>
</feature>
<evidence type="ECO:0000256" key="1">
    <source>
        <dbReference type="ARBA" id="ARBA00004651"/>
    </source>
</evidence>
<feature type="transmembrane region" description="Helical" evidence="7">
    <location>
        <begin position="309"/>
        <end position="335"/>
    </location>
</feature>
<reference evidence="10 11" key="1">
    <citation type="journal article" date="2016" name="Gut Pathog.">
        <title>Whole genome sequencing of "Faecalibaculum rodentium" ALO17, isolated from C57BL/6J laboratory mouse feces.</title>
        <authorList>
            <person name="Lim S."/>
            <person name="Chang D.H."/>
            <person name="Ahn S."/>
            <person name="Kim B.C."/>
        </authorList>
    </citation>
    <scope>NUCLEOTIDE SEQUENCE [LARGE SCALE GENOMIC DNA]</scope>
    <source>
        <strain evidence="10 11">Alo17</strain>
    </source>
</reference>
<evidence type="ECO:0000256" key="6">
    <source>
        <dbReference type="ARBA" id="ARBA00038076"/>
    </source>
</evidence>
<keyword evidence="2" id="KW-1003">Cell membrane</keyword>
<dbReference type="InterPro" id="IPR025857">
    <property type="entry name" value="MacB_PCD"/>
</dbReference>
<dbReference type="Pfam" id="PF02687">
    <property type="entry name" value="FtsX"/>
    <property type="match status" value="1"/>
</dbReference>
<dbReference type="GO" id="GO:0022857">
    <property type="term" value="F:transmembrane transporter activity"/>
    <property type="evidence" value="ECO:0007669"/>
    <property type="project" value="TreeGrafter"/>
</dbReference>
<dbReference type="Proteomes" id="UP000069771">
    <property type="component" value="Chromosome"/>
</dbReference>
<dbReference type="Pfam" id="PF12704">
    <property type="entry name" value="MacB_PCD"/>
    <property type="match status" value="1"/>
</dbReference>
<feature type="transmembrane region" description="Helical" evidence="7">
    <location>
        <begin position="21"/>
        <end position="45"/>
    </location>
</feature>
<sequence length="433" mass="46718">MKPSDILSLAIHNLRQRLSRTILTAIGVMIGCTSIVVMVSIGVGLTKSTEEMMAGMGDLTLIQVMGKADGILQDSDLRTIQETPGAKTVIAKQSLSDFMSGITASNGRYQSGWANVVGVDRNELEAAGYKPLMGSLNLSRTSSAVPVLVGQYSAYSFRDTARPEGEDMVDRYSMDESGNFTAENAPAPWFDPMNTELTLSLSNPMDPEGEPYEVQLRPVGMLEENYSLGYETSEGIIMDQKALQEIMEEASRRFGMTSPSKTYSEIDVKTADMEEVPDVEASLKTAGYMTNSYKSLRESMDEQARTIQLVLGGLGAISLLVAAIGITNTMIMSITERTREIGIMKALGCRTRDIRLLFLTESGLIGFLGGAAGIVLSYLISFGMNQVAGMQLSAIPWWLALLGMGFSLAIGLASGFFPAARAVKIPAVTALRQ</sequence>
<evidence type="ECO:0000259" key="9">
    <source>
        <dbReference type="Pfam" id="PF12704"/>
    </source>
</evidence>
<dbReference type="PROSITE" id="PS51257">
    <property type="entry name" value="PROKAR_LIPOPROTEIN"/>
    <property type="match status" value="1"/>
</dbReference>
<evidence type="ECO:0000256" key="3">
    <source>
        <dbReference type="ARBA" id="ARBA00022692"/>
    </source>
</evidence>
<evidence type="ECO:0000256" key="2">
    <source>
        <dbReference type="ARBA" id="ARBA00022475"/>
    </source>
</evidence>
<evidence type="ECO:0000259" key="8">
    <source>
        <dbReference type="Pfam" id="PF02687"/>
    </source>
</evidence>
<protein>
    <recommendedName>
        <fullName evidence="12">ABC transporter permease</fullName>
    </recommendedName>
</protein>
<dbReference type="PANTHER" id="PTHR30572">
    <property type="entry name" value="MEMBRANE COMPONENT OF TRANSPORTER-RELATED"/>
    <property type="match status" value="1"/>
</dbReference>
<dbReference type="InterPro" id="IPR003838">
    <property type="entry name" value="ABC3_permease_C"/>
</dbReference>
<dbReference type="GeneID" id="78477102"/>
<feature type="domain" description="ABC3 transporter permease C-terminal" evidence="8">
    <location>
        <begin position="314"/>
        <end position="426"/>
    </location>
</feature>
<feature type="domain" description="MacB-like periplasmic core" evidence="9">
    <location>
        <begin position="21"/>
        <end position="156"/>
    </location>
</feature>
<dbReference type="AlphaFoldDB" id="A0A140DRR2"/>
<dbReference type="GO" id="GO:0005886">
    <property type="term" value="C:plasma membrane"/>
    <property type="evidence" value="ECO:0007669"/>
    <property type="project" value="UniProtKB-SubCell"/>
</dbReference>
<dbReference type="PATRIC" id="fig|1702221.3.peg.192"/>
<keyword evidence="3 7" id="KW-0812">Transmembrane</keyword>
<evidence type="ECO:0008006" key="12">
    <source>
        <dbReference type="Google" id="ProtNLM"/>
    </source>
</evidence>
<accession>A0A140DRR2</accession>
<keyword evidence="4 7" id="KW-1133">Transmembrane helix</keyword>
<dbReference type="STRING" id="1702221.AALO17_02050"/>
<evidence type="ECO:0000313" key="10">
    <source>
        <dbReference type="EMBL" id="AMK53339.1"/>
    </source>
</evidence>
<dbReference type="EMBL" id="CP011391">
    <property type="protein sequence ID" value="AMK53339.1"/>
    <property type="molecule type" value="Genomic_DNA"/>
</dbReference>
<gene>
    <name evidence="10" type="ORF">AALO17_02050</name>
</gene>
<keyword evidence="5 7" id="KW-0472">Membrane</keyword>
<comment type="similarity">
    <text evidence="6">Belongs to the ABC-4 integral membrane protein family.</text>
</comment>
<evidence type="ECO:0000256" key="4">
    <source>
        <dbReference type="ARBA" id="ARBA00022989"/>
    </source>
</evidence>
<comment type="subcellular location">
    <subcellularLocation>
        <location evidence="1">Cell membrane</location>
        <topology evidence="1">Multi-pass membrane protein</topology>
    </subcellularLocation>
</comment>
<name>A0A140DRR2_9FIRM</name>
<dbReference type="OrthoDB" id="9770036at2"/>
<keyword evidence="11" id="KW-1185">Reference proteome</keyword>
<organism evidence="10 11">
    <name type="scientific">Faecalibaculum rodentium</name>
    <dbReference type="NCBI Taxonomy" id="1702221"/>
    <lineage>
        <taxon>Bacteria</taxon>
        <taxon>Bacillati</taxon>
        <taxon>Bacillota</taxon>
        <taxon>Erysipelotrichia</taxon>
        <taxon>Erysipelotrichales</taxon>
        <taxon>Erysipelotrichaceae</taxon>
        <taxon>Faecalibaculum</taxon>
    </lineage>
</organism>